<dbReference type="PANTHER" id="PTHR32179">
    <property type="entry name" value="NICOTINATE-NUCLEOTIDE PYROPHOSPHORYLASE [CARBOXYLATING]"/>
    <property type="match status" value="1"/>
</dbReference>
<reference evidence="15" key="1">
    <citation type="submission" date="2020-11" db="EMBL/GenBank/DDBJ databases">
        <authorList>
            <person name="Tran Van P."/>
        </authorList>
    </citation>
    <scope>NUCLEOTIDE SEQUENCE</scope>
</reference>
<dbReference type="Pfam" id="PF01729">
    <property type="entry name" value="QRPTase_C"/>
    <property type="match status" value="1"/>
</dbReference>
<evidence type="ECO:0000256" key="7">
    <source>
        <dbReference type="ARBA" id="ARBA00022642"/>
    </source>
</evidence>
<evidence type="ECO:0000256" key="8">
    <source>
        <dbReference type="ARBA" id="ARBA00022676"/>
    </source>
</evidence>
<evidence type="ECO:0000313" key="16">
    <source>
        <dbReference type="Proteomes" id="UP000759131"/>
    </source>
</evidence>
<comment type="function">
    <text evidence="1 12">Involved in the catabolism of quinolinic acid (QA).</text>
</comment>
<evidence type="ECO:0000313" key="15">
    <source>
        <dbReference type="EMBL" id="CAD7623598.1"/>
    </source>
</evidence>
<evidence type="ECO:0000256" key="12">
    <source>
        <dbReference type="PIRNR" id="PIRNR006250"/>
    </source>
</evidence>
<evidence type="ECO:0000256" key="1">
    <source>
        <dbReference type="ARBA" id="ARBA00003237"/>
    </source>
</evidence>
<dbReference type="EMBL" id="OC856332">
    <property type="protein sequence ID" value="CAD7623598.1"/>
    <property type="molecule type" value="Genomic_DNA"/>
</dbReference>
<evidence type="ECO:0000259" key="14">
    <source>
        <dbReference type="Pfam" id="PF02749"/>
    </source>
</evidence>
<dbReference type="InterPro" id="IPR004393">
    <property type="entry name" value="NadC"/>
</dbReference>
<evidence type="ECO:0000256" key="6">
    <source>
        <dbReference type="ARBA" id="ARBA00020990"/>
    </source>
</evidence>
<keyword evidence="8 12" id="KW-0328">Glycosyltransferase</keyword>
<dbReference type="InterPro" id="IPR002638">
    <property type="entry name" value="Quinolinate_PRibosylTrfase_C"/>
</dbReference>
<proteinExistence type="inferred from homology"/>
<accession>A0A7R9PWQ3</accession>
<sequence>MIRVNHSGKLEMALVAENKVVSARLLCKSPGILAGLPFANAIFNELNLTVHWQYPEGKSLNPNPTQLVGDVMGRARNVLLAERVVINVLSQCSGVATQERRVRALVEQVGWKGKIAGTRKTTPGFQMVEKYGLVVGEVSGHRYDLSHMIMIKDNHIVISGSVSAAVNAVRRARDIASKVLTECRNLEEAQEAARLGVDVIMLDNFDKEDLEIAARILKKSYPDILIEASGGVTVDTVADYAKNFVDIISLSQLFYGNPVDFSMKVVP</sequence>
<dbReference type="Proteomes" id="UP000759131">
    <property type="component" value="Unassembled WGS sequence"/>
</dbReference>
<evidence type="ECO:0000256" key="10">
    <source>
        <dbReference type="ARBA" id="ARBA00033102"/>
    </source>
</evidence>
<dbReference type="SUPFAM" id="SSF54675">
    <property type="entry name" value="Nicotinate/Quinolinate PRTase N-terminal domain-like"/>
    <property type="match status" value="1"/>
</dbReference>
<dbReference type="AlphaFoldDB" id="A0A7R9PWQ3"/>
<comment type="subunit">
    <text evidence="4 12">Hexamer formed by 3 homodimers.</text>
</comment>
<dbReference type="UniPathway" id="UPA00253">
    <property type="reaction ID" value="UER00331"/>
</dbReference>
<evidence type="ECO:0000259" key="13">
    <source>
        <dbReference type="Pfam" id="PF01729"/>
    </source>
</evidence>
<dbReference type="SUPFAM" id="SSF51690">
    <property type="entry name" value="Nicotinate/Quinolinate PRTase C-terminal domain-like"/>
    <property type="match status" value="1"/>
</dbReference>
<feature type="domain" description="Quinolinate phosphoribosyl transferase C-terminal" evidence="13">
    <location>
        <begin position="95"/>
        <end position="264"/>
    </location>
</feature>
<dbReference type="GO" id="GO:0005737">
    <property type="term" value="C:cytoplasm"/>
    <property type="evidence" value="ECO:0007669"/>
    <property type="project" value="TreeGrafter"/>
</dbReference>
<dbReference type="EMBL" id="CAJPIZ010001757">
    <property type="protein sequence ID" value="CAG2104028.1"/>
    <property type="molecule type" value="Genomic_DNA"/>
</dbReference>
<keyword evidence="16" id="KW-1185">Reference proteome</keyword>
<keyword evidence="7 12" id="KW-0662">Pyridine nucleotide biosynthesis</keyword>
<evidence type="ECO:0000256" key="11">
    <source>
        <dbReference type="ARBA" id="ARBA00047445"/>
    </source>
</evidence>
<comment type="pathway">
    <text evidence="2 12">Cofactor biosynthesis; NAD(+) biosynthesis; nicotinate D-ribonucleotide from quinolinate: step 1/1.</text>
</comment>
<dbReference type="Gene3D" id="3.90.1170.20">
    <property type="entry name" value="Quinolinate phosphoribosyl transferase, N-terminal domain"/>
    <property type="match status" value="1"/>
</dbReference>
<dbReference type="OrthoDB" id="10067394at2759"/>
<dbReference type="InterPro" id="IPR037128">
    <property type="entry name" value="Quinolinate_PRibosylTase_N_sf"/>
</dbReference>
<comment type="catalytic activity">
    <reaction evidence="11 12">
        <text>nicotinate beta-D-ribonucleotide + CO2 + diphosphate = quinolinate + 5-phospho-alpha-D-ribose 1-diphosphate + 2 H(+)</text>
        <dbReference type="Rhea" id="RHEA:12733"/>
        <dbReference type="ChEBI" id="CHEBI:15378"/>
        <dbReference type="ChEBI" id="CHEBI:16526"/>
        <dbReference type="ChEBI" id="CHEBI:29959"/>
        <dbReference type="ChEBI" id="CHEBI:33019"/>
        <dbReference type="ChEBI" id="CHEBI:57502"/>
        <dbReference type="ChEBI" id="CHEBI:58017"/>
        <dbReference type="EC" id="2.4.2.19"/>
    </reaction>
</comment>
<name>A0A7R9PWQ3_9ACAR</name>
<dbReference type="Gene3D" id="3.20.20.70">
    <property type="entry name" value="Aldolase class I"/>
    <property type="match status" value="1"/>
</dbReference>
<dbReference type="InterPro" id="IPR013785">
    <property type="entry name" value="Aldolase_TIM"/>
</dbReference>
<dbReference type="GO" id="GO:0004514">
    <property type="term" value="F:nicotinate-nucleotide diphosphorylase (carboxylating) activity"/>
    <property type="evidence" value="ECO:0007669"/>
    <property type="project" value="UniProtKB-EC"/>
</dbReference>
<keyword evidence="9 12" id="KW-0808">Transferase</keyword>
<organism evidence="15">
    <name type="scientific">Medioppia subpectinata</name>
    <dbReference type="NCBI Taxonomy" id="1979941"/>
    <lineage>
        <taxon>Eukaryota</taxon>
        <taxon>Metazoa</taxon>
        <taxon>Ecdysozoa</taxon>
        <taxon>Arthropoda</taxon>
        <taxon>Chelicerata</taxon>
        <taxon>Arachnida</taxon>
        <taxon>Acari</taxon>
        <taxon>Acariformes</taxon>
        <taxon>Sarcoptiformes</taxon>
        <taxon>Oribatida</taxon>
        <taxon>Brachypylina</taxon>
        <taxon>Oppioidea</taxon>
        <taxon>Oppiidae</taxon>
        <taxon>Medioppia</taxon>
    </lineage>
</organism>
<feature type="domain" description="Quinolinate phosphoribosyl transferase N-terminal" evidence="14">
    <location>
        <begin position="14"/>
        <end position="93"/>
    </location>
</feature>
<dbReference type="EC" id="2.4.2.19" evidence="5 12"/>
<dbReference type="GO" id="GO:0009435">
    <property type="term" value="P:NAD+ biosynthetic process"/>
    <property type="evidence" value="ECO:0007669"/>
    <property type="project" value="UniProtKB-UniPathway"/>
</dbReference>
<dbReference type="InterPro" id="IPR036068">
    <property type="entry name" value="Nicotinate_pribotase-like_C"/>
</dbReference>
<comment type="similarity">
    <text evidence="3 12">Belongs to the NadC/ModD family.</text>
</comment>
<dbReference type="InterPro" id="IPR022412">
    <property type="entry name" value="Quinolinate_PRibosylTrfase_N"/>
</dbReference>
<protein>
    <recommendedName>
        <fullName evidence="6 12">Nicotinate-nucleotide pyrophosphorylase [carboxylating]</fullName>
        <ecNumber evidence="5 12">2.4.2.19</ecNumber>
    </recommendedName>
    <alternativeName>
        <fullName evidence="10 12">Quinolinate phosphoribosyltransferase [decarboxylating]</fullName>
    </alternativeName>
</protein>
<dbReference type="NCBIfam" id="TIGR00078">
    <property type="entry name" value="nadC"/>
    <property type="match status" value="1"/>
</dbReference>
<dbReference type="PANTHER" id="PTHR32179:SF3">
    <property type="entry name" value="NICOTINATE-NUCLEOTIDE PYROPHOSPHORYLASE [CARBOXYLATING]"/>
    <property type="match status" value="1"/>
</dbReference>
<dbReference type="InterPro" id="IPR027277">
    <property type="entry name" value="NadC/ModD"/>
</dbReference>
<evidence type="ECO:0000256" key="2">
    <source>
        <dbReference type="ARBA" id="ARBA00004893"/>
    </source>
</evidence>
<evidence type="ECO:0000256" key="3">
    <source>
        <dbReference type="ARBA" id="ARBA00009400"/>
    </source>
</evidence>
<evidence type="ECO:0000256" key="9">
    <source>
        <dbReference type="ARBA" id="ARBA00022679"/>
    </source>
</evidence>
<gene>
    <name evidence="15" type="ORF">OSB1V03_LOCUS4053</name>
</gene>
<evidence type="ECO:0000256" key="4">
    <source>
        <dbReference type="ARBA" id="ARBA00011218"/>
    </source>
</evidence>
<evidence type="ECO:0000256" key="5">
    <source>
        <dbReference type="ARBA" id="ARBA00011944"/>
    </source>
</evidence>
<dbReference type="GO" id="GO:0034213">
    <property type="term" value="P:quinolinate catabolic process"/>
    <property type="evidence" value="ECO:0007669"/>
    <property type="project" value="TreeGrafter"/>
</dbReference>
<dbReference type="Pfam" id="PF02749">
    <property type="entry name" value="QRPTase_N"/>
    <property type="match status" value="1"/>
</dbReference>
<dbReference type="FunFam" id="3.20.20.70:FF:000090">
    <property type="entry name" value="Nicotinate-nucleotide pyrophosphorylase [carboxylating]"/>
    <property type="match status" value="1"/>
</dbReference>
<dbReference type="PIRSF" id="PIRSF006250">
    <property type="entry name" value="NadC_ModD"/>
    <property type="match status" value="1"/>
</dbReference>